<reference evidence="1" key="1">
    <citation type="submission" date="2020-08" db="EMBL/GenBank/DDBJ databases">
        <title>Plant Genome Project.</title>
        <authorList>
            <person name="Zhang R.-G."/>
        </authorList>
    </citation>
    <scope>NUCLEOTIDE SEQUENCE</scope>
    <source>
        <strain evidence="1">WSP0</strain>
        <tissue evidence="1">Leaf</tissue>
    </source>
</reference>
<dbReference type="AlphaFoldDB" id="A0AAV6HPC6"/>
<name>A0AAV6HPC6_9ERIC</name>
<evidence type="ECO:0000313" key="2">
    <source>
        <dbReference type="Proteomes" id="UP000823749"/>
    </source>
</evidence>
<comment type="caution">
    <text evidence="1">The sequence shown here is derived from an EMBL/GenBank/DDBJ whole genome shotgun (WGS) entry which is preliminary data.</text>
</comment>
<keyword evidence="2" id="KW-1185">Reference proteome</keyword>
<dbReference type="EMBL" id="JACTNZ010000015">
    <property type="protein sequence ID" value="KAG5513105.1"/>
    <property type="molecule type" value="Genomic_DNA"/>
</dbReference>
<evidence type="ECO:0000313" key="1">
    <source>
        <dbReference type="EMBL" id="KAG5513105.1"/>
    </source>
</evidence>
<sequence>MVQKQYTPIVCCCFFNPIASWTRLDNLLVSARIFPDSVIFWCQAALQNAVAEQSNAYCQSSCKNQGIIREIEP</sequence>
<dbReference type="Proteomes" id="UP000823749">
    <property type="component" value="Unassembled WGS sequence"/>
</dbReference>
<proteinExistence type="predicted"/>
<accession>A0AAV6HPC6</accession>
<organism evidence="1 2">
    <name type="scientific">Rhododendron griersonianum</name>
    <dbReference type="NCBI Taxonomy" id="479676"/>
    <lineage>
        <taxon>Eukaryota</taxon>
        <taxon>Viridiplantae</taxon>
        <taxon>Streptophyta</taxon>
        <taxon>Embryophyta</taxon>
        <taxon>Tracheophyta</taxon>
        <taxon>Spermatophyta</taxon>
        <taxon>Magnoliopsida</taxon>
        <taxon>eudicotyledons</taxon>
        <taxon>Gunneridae</taxon>
        <taxon>Pentapetalae</taxon>
        <taxon>asterids</taxon>
        <taxon>Ericales</taxon>
        <taxon>Ericaceae</taxon>
        <taxon>Ericoideae</taxon>
        <taxon>Rhodoreae</taxon>
        <taxon>Rhododendron</taxon>
    </lineage>
</organism>
<protein>
    <submittedName>
        <fullName evidence="1">Uncharacterized protein</fullName>
    </submittedName>
</protein>
<gene>
    <name evidence="1" type="ORF">RHGRI_038492</name>
</gene>